<reference evidence="6 7" key="1">
    <citation type="journal article" date="2019" name="Int. J. Syst. Evol. Microbiol.">
        <title>The Global Catalogue of Microorganisms (GCM) 10K type strain sequencing project: providing services to taxonomists for standard genome sequencing and annotation.</title>
        <authorList>
            <consortium name="The Broad Institute Genomics Platform"/>
            <consortium name="The Broad Institute Genome Sequencing Center for Infectious Disease"/>
            <person name="Wu L."/>
            <person name="Ma J."/>
        </authorList>
    </citation>
    <scope>NUCLEOTIDE SEQUENCE [LARGE SCALE GENOMIC DNA]</scope>
    <source>
        <strain evidence="6 7">JCM 16013</strain>
    </source>
</reference>
<sequence>MDILDILLLLVVAAFAVSGYRQGFVVGVVSFAGFLGGLSLGFVIIPVFLDRMSTGLLPSVIALCAVLALAVVGQVLGSMLGSKLRESITWQPAQMVDAVSGAVVSVVAVLMVAWFLGLALFTSSVPTISDQVRSSSILKGMTRVLPQGSSQWFNSFSRILDRNGFPQVFAPFQAENPADVPAPDQALMNSPVINQTKASIVKIRGQAPSCGKDIEGSGFVYAHGKVMTNAHVVGGTRSLVVRQSSGRQYPATVVVFDPKRDIAVLDVPGLTAAPLPFLGDGKSGDSALVVGYPQDGPFHVDPARIREQITATGADIYSSGNVRREVFSLYAQVQQGNSGGPLLSTDGRVLGVVFAKSLEDKNTGYALTAKEVAGDAQTGAATDAPVNTQACAI</sequence>
<dbReference type="Proteomes" id="UP001499854">
    <property type="component" value="Unassembled WGS sequence"/>
</dbReference>
<evidence type="ECO:0000256" key="3">
    <source>
        <dbReference type="ARBA" id="ARBA00022989"/>
    </source>
</evidence>
<keyword evidence="7" id="KW-1185">Reference proteome</keyword>
<dbReference type="RefSeq" id="WP_344655983.1">
    <property type="nucleotide sequence ID" value="NZ_BAAAQM010000005.1"/>
</dbReference>
<comment type="subcellular location">
    <subcellularLocation>
        <location evidence="1">Membrane</location>
        <topology evidence="1">Multi-pass membrane protein</topology>
    </subcellularLocation>
</comment>
<dbReference type="GO" id="GO:0008233">
    <property type="term" value="F:peptidase activity"/>
    <property type="evidence" value="ECO:0007669"/>
    <property type="project" value="UniProtKB-KW"/>
</dbReference>
<name>A0ABN2QUD7_9ACTN</name>
<dbReference type="InterPro" id="IPR047680">
    <property type="entry name" value="MarP-like"/>
</dbReference>
<dbReference type="InterPro" id="IPR001940">
    <property type="entry name" value="Peptidase_S1C"/>
</dbReference>
<keyword evidence="6" id="KW-0645">Protease</keyword>
<comment type="caution">
    <text evidence="6">The sequence shown here is derived from an EMBL/GenBank/DDBJ whole genome shotgun (WGS) entry which is preliminary data.</text>
</comment>
<keyword evidence="4 5" id="KW-0472">Membrane</keyword>
<dbReference type="InterPro" id="IPR003825">
    <property type="entry name" value="Colicin-V_CvpA"/>
</dbReference>
<keyword evidence="6" id="KW-0378">Hydrolase</keyword>
<keyword evidence="3 5" id="KW-1133">Transmembrane helix</keyword>
<organism evidence="6 7">
    <name type="scientific">Catenulispora subtropica</name>
    <dbReference type="NCBI Taxonomy" id="450798"/>
    <lineage>
        <taxon>Bacteria</taxon>
        <taxon>Bacillati</taxon>
        <taxon>Actinomycetota</taxon>
        <taxon>Actinomycetes</taxon>
        <taxon>Catenulisporales</taxon>
        <taxon>Catenulisporaceae</taxon>
        <taxon>Catenulispora</taxon>
    </lineage>
</organism>
<dbReference type="InterPro" id="IPR043504">
    <property type="entry name" value="Peptidase_S1_PA_chymotrypsin"/>
</dbReference>
<evidence type="ECO:0000256" key="5">
    <source>
        <dbReference type="SAM" id="Phobius"/>
    </source>
</evidence>
<evidence type="ECO:0000256" key="4">
    <source>
        <dbReference type="ARBA" id="ARBA00023136"/>
    </source>
</evidence>
<feature type="transmembrane region" description="Helical" evidence="5">
    <location>
        <begin position="31"/>
        <end position="49"/>
    </location>
</feature>
<dbReference type="Gene3D" id="2.40.10.10">
    <property type="entry name" value="Trypsin-like serine proteases"/>
    <property type="match status" value="2"/>
</dbReference>
<dbReference type="SUPFAM" id="SSF50494">
    <property type="entry name" value="Trypsin-like serine proteases"/>
    <property type="match status" value="1"/>
</dbReference>
<keyword evidence="2 5" id="KW-0812">Transmembrane</keyword>
<feature type="transmembrane region" description="Helical" evidence="5">
    <location>
        <begin position="56"/>
        <end position="79"/>
    </location>
</feature>
<dbReference type="PANTHER" id="PTHR43019:SF23">
    <property type="entry name" value="PROTEASE DO-LIKE 5, CHLOROPLASTIC"/>
    <property type="match status" value="1"/>
</dbReference>
<evidence type="ECO:0000313" key="6">
    <source>
        <dbReference type="EMBL" id="GAA1958139.1"/>
    </source>
</evidence>
<gene>
    <name evidence="6" type="primary">marP</name>
    <name evidence="6" type="ORF">GCM10009838_12770</name>
</gene>
<dbReference type="InterPro" id="IPR009003">
    <property type="entry name" value="Peptidase_S1_PA"/>
</dbReference>
<protein>
    <submittedName>
        <fullName evidence="6">Acid resistance serine protease MarP</fullName>
    </submittedName>
</protein>
<evidence type="ECO:0000256" key="1">
    <source>
        <dbReference type="ARBA" id="ARBA00004141"/>
    </source>
</evidence>
<evidence type="ECO:0000313" key="7">
    <source>
        <dbReference type="Proteomes" id="UP001499854"/>
    </source>
</evidence>
<dbReference type="EMBL" id="BAAAQM010000005">
    <property type="protein sequence ID" value="GAA1958139.1"/>
    <property type="molecule type" value="Genomic_DNA"/>
</dbReference>
<proteinExistence type="predicted"/>
<dbReference type="Pfam" id="PF13365">
    <property type="entry name" value="Trypsin_2"/>
    <property type="match status" value="1"/>
</dbReference>
<accession>A0ABN2QUD7</accession>
<dbReference type="Pfam" id="PF02674">
    <property type="entry name" value="Colicin_V"/>
    <property type="match status" value="1"/>
</dbReference>
<dbReference type="NCBIfam" id="NF033740">
    <property type="entry name" value="MarP_fam_protase"/>
    <property type="match status" value="1"/>
</dbReference>
<evidence type="ECO:0000256" key="2">
    <source>
        <dbReference type="ARBA" id="ARBA00022692"/>
    </source>
</evidence>
<dbReference type="PANTHER" id="PTHR43019">
    <property type="entry name" value="SERINE ENDOPROTEASE DEGS"/>
    <property type="match status" value="1"/>
</dbReference>
<dbReference type="GO" id="GO:0006508">
    <property type="term" value="P:proteolysis"/>
    <property type="evidence" value="ECO:0007669"/>
    <property type="project" value="UniProtKB-KW"/>
</dbReference>
<feature type="transmembrane region" description="Helical" evidence="5">
    <location>
        <begin position="99"/>
        <end position="121"/>
    </location>
</feature>
<dbReference type="PRINTS" id="PR00834">
    <property type="entry name" value="PROTEASES2C"/>
</dbReference>